<dbReference type="OrthoDB" id="9810372at2"/>
<protein>
    <submittedName>
        <fullName evidence="2">ROK family protein</fullName>
    </submittedName>
</protein>
<comment type="similarity">
    <text evidence="1">Belongs to the ROK (NagC/XylR) family.</text>
</comment>
<gene>
    <name evidence="2" type="ORF">FNY66_11475</name>
</gene>
<sequence>MSKRYIGIDIGGTAVKIGYVTAEGELLATDSKRVDFDHYQTPIIVTVKNAVDQFLALEHITLAELSGFGISATGQIDTKEGVVSGTAGHIANWIQTPIAQIFKDSYHLPVSVVNDADCALMGECWLGAARGYRDVVMVTIGTGIGGGILTEGRLLTGVRGIAGELGHFPIRADGELCSCGNRGCYEKYASTTALVNMVRDRADELVPDISADHIDGQLIFNRVSQGDTALRSVVSEWITSITLGLVGLIHIFNPQLVLIGGGVSQQEELFIEPLREQILSYTMPGFCKDLIIKSAQLGNNAGLLGAVAYLKNLF</sequence>
<dbReference type="RefSeq" id="WP_150311227.1">
    <property type="nucleotide sequence ID" value="NZ_VMSO01000016.1"/>
</dbReference>
<dbReference type="CDD" id="cd24068">
    <property type="entry name" value="ASKHA_NBD_ROK_FnNanK-like"/>
    <property type="match status" value="1"/>
</dbReference>
<dbReference type="AlphaFoldDB" id="A0A5M9I0S8"/>
<dbReference type="SUPFAM" id="SSF53067">
    <property type="entry name" value="Actin-like ATPase domain"/>
    <property type="match status" value="1"/>
</dbReference>
<keyword evidence="3" id="KW-1185">Reference proteome</keyword>
<dbReference type="PANTHER" id="PTHR18964">
    <property type="entry name" value="ROK (REPRESSOR, ORF, KINASE) FAMILY"/>
    <property type="match status" value="1"/>
</dbReference>
<evidence type="ECO:0000313" key="3">
    <source>
        <dbReference type="Proteomes" id="UP000322025"/>
    </source>
</evidence>
<dbReference type="EMBL" id="VMSO01000016">
    <property type="protein sequence ID" value="KAA8500795.1"/>
    <property type="molecule type" value="Genomic_DNA"/>
</dbReference>
<organism evidence="2 3">
    <name type="scientific">Mediterraneibacter catenae</name>
    <dbReference type="NCBI Taxonomy" id="2594882"/>
    <lineage>
        <taxon>Bacteria</taxon>
        <taxon>Bacillati</taxon>
        <taxon>Bacillota</taxon>
        <taxon>Clostridia</taxon>
        <taxon>Lachnospirales</taxon>
        <taxon>Lachnospiraceae</taxon>
        <taxon>Mediterraneibacter</taxon>
    </lineage>
</organism>
<dbReference type="InterPro" id="IPR043129">
    <property type="entry name" value="ATPase_NBD"/>
</dbReference>
<dbReference type="PROSITE" id="PS01125">
    <property type="entry name" value="ROK"/>
    <property type="match status" value="1"/>
</dbReference>
<reference evidence="2" key="1">
    <citation type="submission" date="2019-07" db="EMBL/GenBank/DDBJ databases">
        <authorList>
            <person name="Wongkuna S."/>
            <person name="Scaria J."/>
        </authorList>
    </citation>
    <scope>NUCLEOTIDE SEQUENCE [LARGE SCALE GENOMIC DNA]</scope>
    <source>
        <strain evidence="2">SW178</strain>
    </source>
</reference>
<evidence type="ECO:0000256" key="1">
    <source>
        <dbReference type="ARBA" id="ARBA00006479"/>
    </source>
</evidence>
<evidence type="ECO:0000313" key="2">
    <source>
        <dbReference type="EMBL" id="KAA8500795.1"/>
    </source>
</evidence>
<dbReference type="Gene3D" id="3.30.420.40">
    <property type="match status" value="2"/>
</dbReference>
<accession>A0A5M9I0S8</accession>
<comment type="caution">
    <text evidence="2">The sequence shown here is derived from an EMBL/GenBank/DDBJ whole genome shotgun (WGS) entry which is preliminary data.</text>
</comment>
<proteinExistence type="inferred from homology"/>
<dbReference type="Pfam" id="PF00480">
    <property type="entry name" value="ROK"/>
    <property type="match status" value="1"/>
</dbReference>
<name>A0A5M9I0S8_9FIRM</name>
<dbReference type="InterPro" id="IPR000600">
    <property type="entry name" value="ROK"/>
</dbReference>
<dbReference type="InterPro" id="IPR049874">
    <property type="entry name" value="ROK_cs"/>
</dbReference>
<dbReference type="Proteomes" id="UP000322025">
    <property type="component" value="Unassembled WGS sequence"/>
</dbReference>
<dbReference type="PANTHER" id="PTHR18964:SF165">
    <property type="entry name" value="BETA-GLUCOSIDE KINASE"/>
    <property type="match status" value="1"/>
</dbReference>